<evidence type="ECO:0000313" key="4">
    <source>
        <dbReference type="Proteomes" id="UP001500936"/>
    </source>
</evidence>
<evidence type="ECO:0000259" key="2">
    <source>
        <dbReference type="Pfam" id="PF01182"/>
    </source>
</evidence>
<dbReference type="CDD" id="cd01399">
    <property type="entry name" value="GlcN6P_deaminase"/>
    <property type="match status" value="1"/>
</dbReference>
<organism evidence="3 4">
    <name type="scientific">Nibrella viscosa</name>
    <dbReference type="NCBI Taxonomy" id="1084524"/>
    <lineage>
        <taxon>Bacteria</taxon>
        <taxon>Pseudomonadati</taxon>
        <taxon>Bacteroidota</taxon>
        <taxon>Cytophagia</taxon>
        <taxon>Cytophagales</taxon>
        <taxon>Spirosomataceae</taxon>
        <taxon>Nibrella</taxon>
    </lineage>
</organism>
<dbReference type="PANTHER" id="PTHR42892:SF1">
    <property type="entry name" value="GLUCOSAMINE-6-PHOSPHATE ISOMERASE"/>
    <property type="match status" value="1"/>
</dbReference>
<evidence type="ECO:0000313" key="3">
    <source>
        <dbReference type="EMBL" id="GAA4405367.1"/>
    </source>
</evidence>
<dbReference type="Proteomes" id="UP001500936">
    <property type="component" value="Unassembled WGS sequence"/>
</dbReference>
<evidence type="ECO:0000256" key="1">
    <source>
        <dbReference type="NCBIfam" id="TIGR00502"/>
    </source>
</evidence>
<dbReference type="EMBL" id="BAABHB010000004">
    <property type="protein sequence ID" value="GAA4405367.1"/>
    <property type="molecule type" value="Genomic_DNA"/>
</dbReference>
<gene>
    <name evidence="3" type="ORF">GCM10023187_23650</name>
</gene>
<accession>A0ABP8KF45</accession>
<dbReference type="Pfam" id="PF01182">
    <property type="entry name" value="Glucosamine_iso"/>
    <property type="match status" value="1"/>
</dbReference>
<dbReference type="NCBIfam" id="NF002557">
    <property type="entry name" value="PRK02122.1"/>
    <property type="match status" value="1"/>
</dbReference>
<dbReference type="SUPFAM" id="SSF100950">
    <property type="entry name" value="NagB/RpiA/CoA transferase-like"/>
    <property type="match status" value="1"/>
</dbReference>
<feature type="domain" description="Glucosamine/galactosamine-6-phosphate isomerase" evidence="2">
    <location>
        <begin position="69"/>
        <end position="293"/>
    </location>
</feature>
<dbReference type="InterPro" id="IPR024078">
    <property type="entry name" value="LmbE-like_dom_sf"/>
</dbReference>
<protein>
    <recommendedName>
        <fullName evidence="1">Glucosamine-6-phosphate deaminase</fullName>
        <ecNumber evidence="1">3.5.99.6</ecNumber>
    </recommendedName>
</protein>
<dbReference type="PROSITE" id="PS01161">
    <property type="entry name" value="GLC_GALNAC_ISOMERASE"/>
    <property type="match status" value="1"/>
</dbReference>
<keyword evidence="4" id="KW-1185">Reference proteome</keyword>
<dbReference type="Gene3D" id="3.40.50.10320">
    <property type="entry name" value="LmbE-like"/>
    <property type="match status" value="1"/>
</dbReference>
<dbReference type="EC" id="3.5.99.6" evidence="1"/>
<dbReference type="Gene3D" id="3.40.50.1360">
    <property type="match status" value="1"/>
</dbReference>
<dbReference type="NCBIfam" id="TIGR00502">
    <property type="entry name" value="nagB"/>
    <property type="match status" value="1"/>
</dbReference>
<sequence length="685" mass="77102">MPEFLEKFCGALPEISQLYHIIFSALVRMITEPSHLDNPISEGLNNRVAGEPVQAAITYEKIPTHIYADAKDASRAVAREIADLIREKQGAGKPCVLGLATGSSPKTVYAELIRIHREEGLSFRNVVTFNLDEYYPMEPDSLQSYVRFMKEQLFDHVDIPEGNYNIPDGTVRVDKVADFCRAYEARIESYGGLDFQLLGIGGNGHIGFNEPGSLINSHTRLMMLDHSTRAAASMDFGSLARTPRKAITMGVASILAAKRVVLLAWGERKAPVIRGAVEGTVTEHNPASYLQTHPNALFVIDEAAASELTRMKTPWLVDQVVWDNKMIKKAVTHLSLTLGKPILKLTDRDYNDNGVSDLLAQYGQAYDINIDVFNQLQHTITGWPGGKPNADDTNRPERALPAQKRCLIFSPHPDDDIISMGGTFQRLADQGHEVHVAYQTSGNIAVADDEALRFADYVVDFNDKFGIDSPEATRIFRDAAAFLRTKKDSEMDTDEVRYIKGLIRKGEAKSTCRFVGIPVDNAHFLNMPFYETGKVEKKPLSEEDIKVVMNLIEEVKPHQIYAAGDLADPHGTHKVCLDAIIEAVRRLKHKNFMKDCWVWLYRGAWAEWDIHEIEMAVPMSPDQVMRKRLGIFKHQSQKDGVVYQGTDSREFWQRAEERNRATAGLYDRLGLAEYEAMEAFVRWKF</sequence>
<proteinExistence type="predicted"/>
<dbReference type="InterPro" id="IPR018321">
    <property type="entry name" value="Glucosamine6P_isomerase_CS"/>
</dbReference>
<dbReference type="InterPro" id="IPR004547">
    <property type="entry name" value="Glucosamine6P_isomerase"/>
</dbReference>
<comment type="caution">
    <text evidence="3">The sequence shown here is derived from an EMBL/GenBank/DDBJ whole genome shotgun (WGS) entry which is preliminary data.</text>
</comment>
<dbReference type="InterPro" id="IPR006148">
    <property type="entry name" value="Glc/Gal-6P_isomerase"/>
</dbReference>
<name>A0ABP8KF45_9BACT</name>
<dbReference type="InterPro" id="IPR052960">
    <property type="entry name" value="GlcN6P_deaminase-like"/>
</dbReference>
<dbReference type="Pfam" id="PF02585">
    <property type="entry name" value="PIG-L"/>
    <property type="match status" value="1"/>
</dbReference>
<dbReference type="InterPro" id="IPR003737">
    <property type="entry name" value="GlcNAc_PI_deacetylase-related"/>
</dbReference>
<dbReference type="InterPro" id="IPR037171">
    <property type="entry name" value="NagB/RpiA_transferase-like"/>
</dbReference>
<dbReference type="PANTHER" id="PTHR42892">
    <property type="entry name" value="GLUCOSAMINE-6-PHOSPHATE DEAMINASE-LIKE PROTEIN BT_0258-RELATED"/>
    <property type="match status" value="1"/>
</dbReference>
<reference evidence="4" key="1">
    <citation type="journal article" date="2019" name="Int. J. Syst. Evol. Microbiol.">
        <title>The Global Catalogue of Microorganisms (GCM) 10K type strain sequencing project: providing services to taxonomists for standard genome sequencing and annotation.</title>
        <authorList>
            <consortium name="The Broad Institute Genomics Platform"/>
            <consortium name="The Broad Institute Genome Sequencing Center for Infectious Disease"/>
            <person name="Wu L."/>
            <person name="Ma J."/>
        </authorList>
    </citation>
    <scope>NUCLEOTIDE SEQUENCE [LARGE SCALE GENOMIC DNA]</scope>
    <source>
        <strain evidence="4">JCM 17925</strain>
    </source>
</reference>
<dbReference type="SUPFAM" id="SSF102588">
    <property type="entry name" value="LmbE-like"/>
    <property type="match status" value="1"/>
</dbReference>